<dbReference type="GeneID" id="83010742"/>
<gene>
    <name evidence="2" type="ORF">ERS852470_02411</name>
</gene>
<dbReference type="Proteomes" id="UP000095558">
    <property type="component" value="Unassembled WGS sequence"/>
</dbReference>
<dbReference type="EMBL" id="CYZV01000025">
    <property type="protein sequence ID" value="CUO46072.1"/>
    <property type="molecule type" value="Genomic_DNA"/>
</dbReference>
<evidence type="ECO:0000259" key="1">
    <source>
        <dbReference type="Pfam" id="PF00882"/>
    </source>
</evidence>
<protein>
    <recommendedName>
        <fullName evidence="1">Phospholipase C/D domain-containing protein</fullName>
    </recommendedName>
</protein>
<dbReference type="InterPro" id="IPR029002">
    <property type="entry name" value="PLPC/GPLD1"/>
</dbReference>
<proteinExistence type="predicted"/>
<name>A0A174LNC8_9CLOT</name>
<dbReference type="OrthoDB" id="2878022at2"/>
<organism evidence="2 3">
    <name type="scientific">Clostridium disporicum</name>
    <dbReference type="NCBI Taxonomy" id="84024"/>
    <lineage>
        <taxon>Bacteria</taxon>
        <taxon>Bacillati</taxon>
        <taxon>Bacillota</taxon>
        <taxon>Clostridia</taxon>
        <taxon>Eubacteriales</taxon>
        <taxon>Clostridiaceae</taxon>
        <taxon>Clostridium</taxon>
    </lineage>
</organism>
<accession>A0A174LNC8</accession>
<dbReference type="RefSeq" id="WP_042394864.1">
    <property type="nucleotide sequence ID" value="NZ_CYYT01000089.1"/>
</dbReference>
<dbReference type="GO" id="GO:0016788">
    <property type="term" value="F:hydrolase activity, acting on ester bonds"/>
    <property type="evidence" value="ECO:0007669"/>
    <property type="project" value="InterPro"/>
</dbReference>
<dbReference type="InterPro" id="IPR008947">
    <property type="entry name" value="PLipase_C/P1_nuclease_dom_sf"/>
</dbReference>
<feature type="domain" description="Phospholipase C/D" evidence="1">
    <location>
        <begin position="5"/>
        <end position="142"/>
    </location>
</feature>
<dbReference type="Pfam" id="PF00882">
    <property type="entry name" value="Zn_dep_PLPC"/>
    <property type="match status" value="1"/>
</dbReference>
<evidence type="ECO:0000313" key="3">
    <source>
        <dbReference type="Proteomes" id="UP000095558"/>
    </source>
</evidence>
<dbReference type="SUPFAM" id="SSF48537">
    <property type="entry name" value="Phospholipase C/P1 nuclease"/>
    <property type="match status" value="1"/>
</dbReference>
<sequence>MLINTHLAIGSYCYKICNEKYNLNLDKKRFLLGCIEPDLHKRKNKIKHTYSVSKDKMLEYKKYIENNDLDINEVSFIVGKIAHYIADCFCKYHLEEYYGKDMKDHFVYELLLHRTLKKALKEKDEIFNEILNNINESRDYLEELRINRKEYLDLEEDCLNDVYFTIKTTCQLLYLTQKYFIKIAESYI</sequence>
<evidence type="ECO:0000313" key="2">
    <source>
        <dbReference type="EMBL" id="CUO46072.1"/>
    </source>
</evidence>
<reference evidence="2 3" key="1">
    <citation type="submission" date="2015-09" db="EMBL/GenBank/DDBJ databases">
        <authorList>
            <consortium name="Pathogen Informatics"/>
        </authorList>
    </citation>
    <scope>NUCLEOTIDE SEQUENCE [LARGE SCALE GENOMIC DNA]</scope>
    <source>
        <strain evidence="2 3">2789STDY5834855</strain>
    </source>
</reference>
<dbReference type="AlphaFoldDB" id="A0A174LNC8"/>